<name>A0A2R6WF79_MARPO</name>
<sequence>MGTLDPLQLLDPAVRYFRCRPLQNSSEAPIAQLSQRDDHSSPLYVSWNLTKSTAEKMDDLTIVGRCKKVDGSKTSASRARTLIFFPSPSVYALWPSFLSDLHDFPTQN</sequence>
<dbReference type="EMBL" id="KZ772770">
    <property type="protein sequence ID" value="PTQ32505.1"/>
    <property type="molecule type" value="Genomic_DNA"/>
</dbReference>
<proteinExistence type="predicted"/>
<accession>A0A2R6WF79</accession>
<evidence type="ECO:0000313" key="2">
    <source>
        <dbReference type="Proteomes" id="UP000244005"/>
    </source>
</evidence>
<dbReference type="Proteomes" id="UP000244005">
    <property type="component" value="Unassembled WGS sequence"/>
</dbReference>
<gene>
    <name evidence="1" type="ORF">MARPO_0098s0051</name>
</gene>
<dbReference type="AlphaFoldDB" id="A0A2R6WF79"/>
<evidence type="ECO:0000313" key="1">
    <source>
        <dbReference type="EMBL" id="PTQ32505.1"/>
    </source>
</evidence>
<protein>
    <submittedName>
        <fullName evidence="1">Uncharacterized protein</fullName>
    </submittedName>
</protein>
<reference evidence="2" key="1">
    <citation type="journal article" date="2017" name="Cell">
        <title>Insights into land plant evolution garnered from the Marchantia polymorpha genome.</title>
        <authorList>
            <person name="Bowman J.L."/>
            <person name="Kohchi T."/>
            <person name="Yamato K.T."/>
            <person name="Jenkins J."/>
            <person name="Shu S."/>
            <person name="Ishizaki K."/>
            <person name="Yamaoka S."/>
            <person name="Nishihama R."/>
            <person name="Nakamura Y."/>
            <person name="Berger F."/>
            <person name="Adam C."/>
            <person name="Aki S.S."/>
            <person name="Althoff F."/>
            <person name="Araki T."/>
            <person name="Arteaga-Vazquez M.A."/>
            <person name="Balasubrmanian S."/>
            <person name="Barry K."/>
            <person name="Bauer D."/>
            <person name="Boehm C.R."/>
            <person name="Briginshaw L."/>
            <person name="Caballero-Perez J."/>
            <person name="Catarino B."/>
            <person name="Chen F."/>
            <person name="Chiyoda S."/>
            <person name="Chovatia M."/>
            <person name="Davies K.M."/>
            <person name="Delmans M."/>
            <person name="Demura T."/>
            <person name="Dierschke T."/>
            <person name="Dolan L."/>
            <person name="Dorantes-Acosta A.E."/>
            <person name="Eklund D.M."/>
            <person name="Florent S.N."/>
            <person name="Flores-Sandoval E."/>
            <person name="Fujiyama A."/>
            <person name="Fukuzawa H."/>
            <person name="Galik B."/>
            <person name="Grimanelli D."/>
            <person name="Grimwood J."/>
            <person name="Grossniklaus U."/>
            <person name="Hamada T."/>
            <person name="Haseloff J."/>
            <person name="Hetherington A.J."/>
            <person name="Higo A."/>
            <person name="Hirakawa Y."/>
            <person name="Hundley H.N."/>
            <person name="Ikeda Y."/>
            <person name="Inoue K."/>
            <person name="Inoue S.I."/>
            <person name="Ishida S."/>
            <person name="Jia Q."/>
            <person name="Kakita M."/>
            <person name="Kanazawa T."/>
            <person name="Kawai Y."/>
            <person name="Kawashima T."/>
            <person name="Kennedy M."/>
            <person name="Kinose K."/>
            <person name="Kinoshita T."/>
            <person name="Kohara Y."/>
            <person name="Koide E."/>
            <person name="Komatsu K."/>
            <person name="Kopischke S."/>
            <person name="Kubo M."/>
            <person name="Kyozuka J."/>
            <person name="Lagercrantz U."/>
            <person name="Lin S.S."/>
            <person name="Lindquist E."/>
            <person name="Lipzen A.M."/>
            <person name="Lu C.W."/>
            <person name="De Luna E."/>
            <person name="Martienssen R.A."/>
            <person name="Minamino N."/>
            <person name="Mizutani M."/>
            <person name="Mizutani M."/>
            <person name="Mochizuki N."/>
            <person name="Monte I."/>
            <person name="Mosher R."/>
            <person name="Nagasaki H."/>
            <person name="Nakagami H."/>
            <person name="Naramoto S."/>
            <person name="Nishitani K."/>
            <person name="Ohtani M."/>
            <person name="Okamoto T."/>
            <person name="Okumura M."/>
            <person name="Phillips J."/>
            <person name="Pollak B."/>
            <person name="Reinders A."/>
            <person name="Rovekamp M."/>
            <person name="Sano R."/>
            <person name="Sawa S."/>
            <person name="Schmid M.W."/>
            <person name="Shirakawa M."/>
            <person name="Solano R."/>
            <person name="Spunde A."/>
            <person name="Suetsugu N."/>
            <person name="Sugano S."/>
            <person name="Sugiyama A."/>
            <person name="Sun R."/>
            <person name="Suzuki Y."/>
            <person name="Takenaka M."/>
            <person name="Takezawa D."/>
            <person name="Tomogane H."/>
            <person name="Tsuzuki M."/>
            <person name="Ueda T."/>
            <person name="Umeda M."/>
            <person name="Ward J.M."/>
            <person name="Watanabe Y."/>
            <person name="Yazaki K."/>
            <person name="Yokoyama R."/>
            <person name="Yoshitake Y."/>
            <person name="Yotsui I."/>
            <person name="Zachgo S."/>
            <person name="Schmutz J."/>
        </authorList>
    </citation>
    <scope>NUCLEOTIDE SEQUENCE [LARGE SCALE GENOMIC DNA]</scope>
    <source>
        <strain evidence="2">Tak-1</strain>
    </source>
</reference>
<organism evidence="1 2">
    <name type="scientific">Marchantia polymorpha</name>
    <name type="common">Common liverwort</name>
    <name type="synonym">Marchantia aquatica</name>
    <dbReference type="NCBI Taxonomy" id="3197"/>
    <lineage>
        <taxon>Eukaryota</taxon>
        <taxon>Viridiplantae</taxon>
        <taxon>Streptophyta</taxon>
        <taxon>Embryophyta</taxon>
        <taxon>Marchantiophyta</taxon>
        <taxon>Marchantiopsida</taxon>
        <taxon>Marchantiidae</taxon>
        <taxon>Marchantiales</taxon>
        <taxon>Marchantiaceae</taxon>
        <taxon>Marchantia</taxon>
    </lineage>
</organism>
<keyword evidence="2" id="KW-1185">Reference proteome</keyword>
<dbReference type="Gramene" id="Mp4g01490.1">
    <property type="protein sequence ID" value="Mp4g01490.1.cds"/>
    <property type="gene ID" value="Mp4g01490"/>
</dbReference>